<dbReference type="SMART" id="SM00225">
    <property type="entry name" value="BTB"/>
    <property type="match status" value="2"/>
</dbReference>
<dbReference type="SUPFAM" id="SSF54695">
    <property type="entry name" value="POZ domain"/>
    <property type="match status" value="2"/>
</dbReference>
<keyword evidence="2" id="KW-0342">GTP-binding</keyword>
<evidence type="ECO:0000256" key="1">
    <source>
        <dbReference type="ARBA" id="ARBA00022741"/>
    </source>
</evidence>
<dbReference type="InterPro" id="IPR027417">
    <property type="entry name" value="P-loop_NTPase"/>
</dbReference>
<dbReference type="Pfam" id="PF00071">
    <property type="entry name" value="Ras"/>
    <property type="match status" value="1"/>
</dbReference>
<dbReference type="InterPro" id="IPR011333">
    <property type="entry name" value="SKP1/BTB/POZ_sf"/>
</dbReference>
<dbReference type="Pfam" id="PF00651">
    <property type="entry name" value="BTB"/>
    <property type="match status" value="3"/>
</dbReference>
<dbReference type="PROSITE" id="PS50097">
    <property type="entry name" value="BTB"/>
    <property type="match status" value="2"/>
</dbReference>
<organism evidence="4 5">
    <name type="scientific">Limulus polyphemus</name>
    <name type="common">Atlantic horseshoe crab</name>
    <dbReference type="NCBI Taxonomy" id="6850"/>
    <lineage>
        <taxon>Eukaryota</taxon>
        <taxon>Metazoa</taxon>
        <taxon>Ecdysozoa</taxon>
        <taxon>Arthropoda</taxon>
        <taxon>Chelicerata</taxon>
        <taxon>Merostomata</taxon>
        <taxon>Xiphosura</taxon>
        <taxon>Limulidae</taxon>
        <taxon>Limulus</taxon>
    </lineage>
</organism>
<dbReference type="PANTHER" id="PTHR24072">
    <property type="entry name" value="RHO FAMILY GTPASE"/>
    <property type="match status" value="1"/>
</dbReference>
<proteinExistence type="predicted"/>
<accession>A0ABM1T436</accession>
<dbReference type="PROSITE" id="PS51419">
    <property type="entry name" value="RAB"/>
    <property type="match status" value="1"/>
</dbReference>
<dbReference type="CDD" id="cd01873">
    <property type="entry name" value="RhoBTB"/>
    <property type="match status" value="1"/>
</dbReference>
<name>A0ABM1T436_LIMPO</name>
<dbReference type="Gene3D" id="3.40.50.300">
    <property type="entry name" value="P-loop containing nucleotide triphosphate hydrolases"/>
    <property type="match status" value="1"/>
</dbReference>
<keyword evidence="4" id="KW-1185">Reference proteome</keyword>
<dbReference type="Proteomes" id="UP000694941">
    <property type="component" value="Unplaced"/>
</dbReference>
<dbReference type="CDD" id="cd18300">
    <property type="entry name" value="BTB2_POZ_RhoBTB"/>
    <property type="match status" value="1"/>
</dbReference>
<feature type="domain" description="BTB" evidence="3">
    <location>
        <begin position="543"/>
        <end position="610"/>
    </location>
</feature>
<protein>
    <submittedName>
        <fullName evidence="5">Rho-related BTB domain-containing protein 1-like isoform X1</fullName>
    </submittedName>
</protein>
<keyword evidence="1" id="KW-0547">Nucleotide-binding</keyword>
<dbReference type="InterPro" id="IPR003578">
    <property type="entry name" value="Small_GTPase_Rho"/>
</dbReference>
<dbReference type="Gene3D" id="3.30.710.10">
    <property type="entry name" value="Potassium Channel Kv1.1, Chain A"/>
    <property type="match status" value="3"/>
</dbReference>
<dbReference type="SUPFAM" id="SSF52540">
    <property type="entry name" value="P-loop containing nucleoside triphosphate hydrolases"/>
    <property type="match status" value="1"/>
</dbReference>
<dbReference type="PROSITE" id="PS51420">
    <property type="entry name" value="RHO"/>
    <property type="match status" value="1"/>
</dbReference>
<reference evidence="5" key="1">
    <citation type="submission" date="2025-08" db="UniProtKB">
        <authorList>
            <consortium name="RefSeq"/>
        </authorList>
    </citation>
    <scope>IDENTIFICATION</scope>
    <source>
        <tissue evidence="5">Muscle</tissue>
    </source>
</reference>
<dbReference type="RefSeq" id="XP_022250642.1">
    <property type="nucleotide sequence ID" value="XM_022394934.1"/>
</dbReference>
<feature type="domain" description="BTB" evidence="3">
    <location>
        <begin position="294"/>
        <end position="324"/>
    </location>
</feature>
<sequence length="770" mass="87627">MAENRPSTSTRGWTTMDNEQPHQEHVKCVVVGDTAVGKTRLICARACNARLTLSQLLTHHIPTVWAIDQYRIYKEVLERSWDVVDGVSISLRLWDTFGDHDKDRRFAYGRSDVVLLCFSIANPLSLRNCKVMWYPEIRKFCPHTPIVLVGCKNDLRYMYRDEEFLSLCRDRSPFFRGTHPCVSSRNPELGRPLRETDILTPEHGRLVAKEIGAPYYETSVLTHYGVNEVFENVIRAALIARKQQRFWMTNLKHVQRPLLQVPFCPPKQPPPDICVPDSQFESDMLSLFHSQVFTDVIFLCGKIGFSAHRAVLAAINGSFFKLFTMDLSPDISTSVRSSSESSMVSTLENAHSIFNDDTEQLISQSTPPTCASLRLPRSSNNNTSGCSLNVNSDGGNRVTQWKSVSLVHSDESGNAPTESKPGVCKVINQGAFQSISLEPCESIDHTGNITSTVQTVVTISKQITPAALQQCLRFLYTGSVDLKCCSLSEVQLAAELLEIPELQVIVSNVLHREDFLNQEVQQKFLQKVRARVKEVCVKQGLFSDVLFQLEDGLCAAHRPLLVARCDMMAAMFRGDFRESSEKVVHFPGVSSDCFRHLLVYLYTDCLDPTVNPNNCLELLELANRLCLPRLVALVEHKVIRELNKMAENGIDSTEHAIRLLEPCQIHNADQLADWCLYNISVSYNEICRKSVKLLRTLHPENQAYLNRNRWPPVWYLKEYDYYERCLREREWQENPPKALKRHRNSNGSSGCLCFSGKSRRDESKREYRTV</sequence>
<dbReference type="CDD" id="cd18499">
    <property type="entry name" value="BACK_RHOBTB"/>
    <property type="match status" value="1"/>
</dbReference>
<dbReference type="PRINTS" id="PR00449">
    <property type="entry name" value="RASTRNSFRMNG"/>
</dbReference>
<dbReference type="InterPro" id="IPR001806">
    <property type="entry name" value="Small_GTPase"/>
</dbReference>
<evidence type="ECO:0000313" key="5">
    <source>
        <dbReference type="RefSeq" id="XP_022250642.1"/>
    </source>
</evidence>
<dbReference type="SMART" id="SM00173">
    <property type="entry name" value="RAS"/>
    <property type="match status" value="1"/>
</dbReference>
<evidence type="ECO:0000259" key="3">
    <source>
        <dbReference type="PROSITE" id="PS50097"/>
    </source>
</evidence>
<dbReference type="SMART" id="SM00174">
    <property type="entry name" value="RHO"/>
    <property type="match status" value="1"/>
</dbReference>
<dbReference type="GeneID" id="106466865"/>
<dbReference type="SMART" id="SM00175">
    <property type="entry name" value="RAB"/>
    <property type="match status" value="1"/>
</dbReference>
<dbReference type="InterPro" id="IPR000210">
    <property type="entry name" value="BTB/POZ_dom"/>
</dbReference>
<evidence type="ECO:0000256" key="2">
    <source>
        <dbReference type="ARBA" id="ARBA00023134"/>
    </source>
</evidence>
<evidence type="ECO:0000313" key="4">
    <source>
        <dbReference type="Proteomes" id="UP000694941"/>
    </source>
</evidence>
<gene>
    <name evidence="5" type="primary">LOC106466865</name>
</gene>